<feature type="region of interest" description="Disordered" evidence="1">
    <location>
        <begin position="159"/>
        <end position="212"/>
    </location>
</feature>
<dbReference type="EMBL" id="SWJQ01002740">
    <property type="protein sequence ID" value="TRZ06223.1"/>
    <property type="molecule type" value="Genomic_DNA"/>
</dbReference>
<keyword evidence="3" id="KW-1185">Reference proteome</keyword>
<organism evidence="2 3">
    <name type="scientific">Zosterops borbonicus</name>
    <dbReference type="NCBI Taxonomy" id="364589"/>
    <lineage>
        <taxon>Eukaryota</taxon>
        <taxon>Metazoa</taxon>
        <taxon>Chordata</taxon>
        <taxon>Craniata</taxon>
        <taxon>Vertebrata</taxon>
        <taxon>Euteleostomi</taxon>
        <taxon>Archelosauria</taxon>
        <taxon>Archosauria</taxon>
        <taxon>Dinosauria</taxon>
        <taxon>Saurischia</taxon>
        <taxon>Theropoda</taxon>
        <taxon>Coelurosauria</taxon>
        <taxon>Aves</taxon>
        <taxon>Neognathae</taxon>
        <taxon>Neoaves</taxon>
        <taxon>Telluraves</taxon>
        <taxon>Australaves</taxon>
        <taxon>Passeriformes</taxon>
        <taxon>Sylvioidea</taxon>
        <taxon>Zosteropidae</taxon>
        <taxon>Zosterops</taxon>
    </lineage>
</organism>
<dbReference type="OrthoDB" id="9219057at2759"/>
<feature type="region of interest" description="Disordered" evidence="1">
    <location>
        <begin position="1"/>
        <end position="122"/>
    </location>
</feature>
<feature type="compositionally biased region" description="Acidic residues" evidence="1">
    <location>
        <begin position="107"/>
        <end position="118"/>
    </location>
</feature>
<evidence type="ECO:0000313" key="3">
    <source>
        <dbReference type="Proteomes" id="UP000796761"/>
    </source>
</evidence>
<gene>
    <name evidence="2" type="ORF">HGM15179_020884</name>
</gene>
<evidence type="ECO:0000256" key="1">
    <source>
        <dbReference type="SAM" id="MobiDB-lite"/>
    </source>
</evidence>
<protein>
    <submittedName>
        <fullName evidence="2">Uncharacterized protein</fullName>
    </submittedName>
</protein>
<sequence length="294" mass="33140">MDEEESGALPEEEKAAVDKMTLARSRSSWLKSLRRKRSGRRKRGGGRRKRRVSPWGSSLQNQRRGKPNPPEKKKTKAPEKKTKPPEKKETKIPTKKETKAPEKGETEAPEQEETEIPEDPAAMEKNLHLRFQIYESSQQNITQVFSYWDRVQGSMQLPAIQKGNKTQPSAKSKGQKTNKPQEKVEKKPAQKRGDHRSLRLSQQEAQSKVPAEGAVRDQRVGVLCLDIPVTDPKAMFMEVLRSGRLPLGASGLGRSCCLRSSSISSCAGSWEGRCYLSHQEGLWLSDYISYLDIS</sequence>
<feature type="compositionally biased region" description="Basic residues" evidence="1">
    <location>
        <begin position="32"/>
        <end position="52"/>
    </location>
</feature>
<name>A0A8K1D8D6_9PASS</name>
<reference evidence="2" key="1">
    <citation type="submission" date="2019-04" db="EMBL/GenBank/DDBJ databases">
        <title>Genome assembly of Zosterops borbonicus 15179.</title>
        <authorList>
            <person name="Leroy T."/>
            <person name="Anselmetti Y."/>
            <person name="Tilak M.-K."/>
            <person name="Nabholz B."/>
        </authorList>
    </citation>
    <scope>NUCLEOTIDE SEQUENCE</scope>
    <source>
        <strain evidence="2">HGM_15179</strain>
        <tissue evidence="2">Muscle</tissue>
    </source>
</reference>
<dbReference type="AlphaFoldDB" id="A0A8K1D8D6"/>
<proteinExistence type="predicted"/>
<feature type="compositionally biased region" description="Basic and acidic residues" evidence="1">
    <location>
        <begin position="69"/>
        <end position="106"/>
    </location>
</feature>
<accession>A0A8K1D8D6</accession>
<comment type="caution">
    <text evidence="2">The sequence shown here is derived from an EMBL/GenBank/DDBJ whole genome shotgun (WGS) entry which is preliminary data.</text>
</comment>
<feature type="compositionally biased region" description="Basic and acidic residues" evidence="1">
    <location>
        <begin position="179"/>
        <end position="197"/>
    </location>
</feature>
<feature type="compositionally biased region" description="Polar residues" evidence="1">
    <location>
        <begin position="163"/>
        <end position="178"/>
    </location>
</feature>
<dbReference type="Proteomes" id="UP000796761">
    <property type="component" value="Unassembled WGS sequence"/>
</dbReference>
<evidence type="ECO:0000313" key="2">
    <source>
        <dbReference type="EMBL" id="TRZ06223.1"/>
    </source>
</evidence>